<feature type="domain" description="Sushi" evidence="8">
    <location>
        <begin position="171"/>
        <end position="225"/>
    </location>
</feature>
<dbReference type="PROSITE" id="PS50923">
    <property type="entry name" value="SUSHI"/>
    <property type="match status" value="2"/>
</dbReference>
<dbReference type="CDD" id="cd00033">
    <property type="entry name" value="CCP"/>
    <property type="match status" value="1"/>
</dbReference>
<keyword evidence="3 4" id="KW-1015">Disulfide bond</keyword>
<dbReference type="CDD" id="cd00054">
    <property type="entry name" value="EGF_CA"/>
    <property type="match status" value="1"/>
</dbReference>
<evidence type="ECO:0000259" key="8">
    <source>
        <dbReference type="PROSITE" id="PS50923"/>
    </source>
</evidence>
<protein>
    <submittedName>
        <fullName evidence="10">Uncharacterized protein LOC106458740</fullName>
    </submittedName>
</protein>
<dbReference type="Pfam" id="PF00008">
    <property type="entry name" value="EGF"/>
    <property type="match status" value="1"/>
</dbReference>
<evidence type="ECO:0000259" key="7">
    <source>
        <dbReference type="PROSITE" id="PS50026"/>
    </source>
</evidence>
<feature type="domain" description="Sushi" evidence="8">
    <location>
        <begin position="11"/>
        <end position="79"/>
    </location>
</feature>
<dbReference type="SMART" id="SM00181">
    <property type="entry name" value="EGF"/>
    <property type="match status" value="2"/>
</dbReference>
<dbReference type="RefSeq" id="XP_013773733.2">
    <property type="nucleotide sequence ID" value="XM_013918279.2"/>
</dbReference>
<dbReference type="GeneID" id="106458740"/>
<dbReference type="InterPro" id="IPR000436">
    <property type="entry name" value="Sushi_SCR_CCP_dom"/>
</dbReference>
<evidence type="ECO:0000313" key="9">
    <source>
        <dbReference type="Proteomes" id="UP000694941"/>
    </source>
</evidence>
<proteinExistence type="predicted"/>
<dbReference type="SUPFAM" id="SSF57535">
    <property type="entry name" value="Complement control module/SCR domain"/>
    <property type="match status" value="2"/>
</dbReference>
<sequence>MKPMEPKNGFLKCKDSQTRVAGRTRGDTSRGSRPNYIKGTICEYVCDVGYVIPTTQLKKTVIQCQAPNWNSTMDPECTRIVPPSYDPEDCQDQTLTVENGFGYVQKPRFKAVDGTELEVECTINGQLKPGEYENYCEATDPELRVSTRCSYRISIKASNCDALQEIDHGFVICESSESSRLLVGTVCNYVCEEGYVIPTSQLQYASLTCLLDLSWNSSQVPECRKRVVPEPVLGACEDQSFETEEPQSVTVNHPVFVTASGENAEVTCSFLSVSSHGTHENTCHATDHELRTYTSCKYKIIIKEPARTDSSFRRGCGVLNAPANGQINCQSNKEVFRCRFRCMDGFSMAETFSVIRRGYVECDPLQGIWDFQRIHGIDSLPDCLGELPTTSLQAPAKFKVGVTNCSDHLLLERLMTTIKEGLLKHNRDVCQSIQCHNFGFLCSRDGVTGREALETTWLVQTQYIPEEYEYLDGITNAEALIEEVLLHTKEIVSSNTELKQEIEEEGADLWSHSFHQDKFSLVCNEPGYTVDPFTNKCLECPRGTYEDKGECSSCPENFYQDKTGQSKCKPCPEGTFSTAQTKSKSKCKENDSWLEMGEFAREQPYRHPISVDKCELNPCNHGGTCIKTQGSYFCSCRPGFKGQNCEIPHCSSSYCRNGGSCHLMVTGSFGCLCPPGYLVIVVTLEQEREIHV</sequence>
<dbReference type="Gene3D" id="2.10.70.10">
    <property type="entry name" value="Complement Module, domain 1"/>
    <property type="match status" value="2"/>
</dbReference>
<evidence type="ECO:0000313" key="10">
    <source>
        <dbReference type="RefSeq" id="XP_013773733.2"/>
    </source>
</evidence>
<dbReference type="InterPro" id="IPR051022">
    <property type="entry name" value="Notch_Cell-Fate_Det"/>
</dbReference>
<dbReference type="PROSITE" id="PS01186">
    <property type="entry name" value="EGF_2"/>
    <property type="match status" value="1"/>
</dbReference>
<dbReference type="SMART" id="SM01411">
    <property type="entry name" value="Ephrin_rec_like"/>
    <property type="match status" value="1"/>
</dbReference>
<evidence type="ECO:0000256" key="4">
    <source>
        <dbReference type="PROSITE-ProRule" id="PRU00076"/>
    </source>
</evidence>
<accession>A0ABM1B2Y5</accession>
<keyword evidence="5" id="KW-0768">Sushi</keyword>
<dbReference type="PROSITE" id="PS50026">
    <property type="entry name" value="EGF_3"/>
    <property type="match status" value="2"/>
</dbReference>
<feature type="domain" description="EGF-like" evidence="7">
    <location>
        <begin position="647"/>
        <end position="683"/>
    </location>
</feature>
<dbReference type="PANTHER" id="PTHR24049">
    <property type="entry name" value="CRUMBS FAMILY MEMBER"/>
    <property type="match status" value="1"/>
</dbReference>
<name>A0ABM1B2Y5_LIMPO</name>
<dbReference type="Gene3D" id="2.10.25.10">
    <property type="entry name" value="Laminin"/>
    <property type="match status" value="2"/>
</dbReference>
<organism evidence="9 10">
    <name type="scientific">Limulus polyphemus</name>
    <name type="common">Atlantic horseshoe crab</name>
    <dbReference type="NCBI Taxonomy" id="6850"/>
    <lineage>
        <taxon>Eukaryota</taxon>
        <taxon>Metazoa</taxon>
        <taxon>Ecdysozoa</taxon>
        <taxon>Arthropoda</taxon>
        <taxon>Chelicerata</taxon>
        <taxon>Merostomata</taxon>
        <taxon>Xiphosura</taxon>
        <taxon>Limulidae</taxon>
        <taxon>Limulus</taxon>
    </lineage>
</organism>
<evidence type="ECO:0000256" key="5">
    <source>
        <dbReference type="PROSITE-ProRule" id="PRU00302"/>
    </source>
</evidence>
<dbReference type="SUPFAM" id="SSF57196">
    <property type="entry name" value="EGF/Laminin"/>
    <property type="match status" value="1"/>
</dbReference>
<feature type="region of interest" description="Disordered" evidence="6">
    <location>
        <begin position="1"/>
        <end position="32"/>
    </location>
</feature>
<dbReference type="SMART" id="SM00179">
    <property type="entry name" value="EGF_CA"/>
    <property type="match status" value="1"/>
</dbReference>
<dbReference type="Pfam" id="PF07699">
    <property type="entry name" value="Ephrin_rec_like"/>
    <property type="match status" value="1"/>
</dbReference>
<dbReference type="PROSITE" id="PS00022">
    <property type="entry name" value="EGF_1"/>
    <property type="match status" value="1"/>
</dbReference>
<evidence type="ECO:0000256" key="6">
    <source>
        <dbReference type="SAM" id="MobiDB-lite"/>
    </source>
</evidence>
<keyword evidence="2" id="KW-0677">Repeat</keyword>
<evidence type="ECO:0000256" key="3">
    <source>
        <dbReference type="ARBA" id="ARBA00023157"/>
    </source>
</evidence>
<dbReference type="SMART" id="SM00032">
    <property type="entry name" value="CCP"/>
    <property type="match status" value="2"/>
</dbReference>
<comment type="caution">
    <text evidence="4">Lacks conserved residue(s) required for the propagation of feature annotation.</text>
</comment>
<dbReference type="InterPro" id="IPR009030">
    <property type="entry name" value="Growth_fac_rcpt_cys_sf"/>
</dbReference>
<dbReference type="InterPro" id="IPR000742">
    <property type="entry name" value="EGF"/>
</dbReference>
<feature type="disulfide bond" evidence="4">
    <location>
        <begin position="636"/>
        <end position="645"/>
    </location>
</feature>
<evidence type="ECO:0000256" key="1">
    <source>
        <dbReference type="ARBA" id="ARBA00022536"/>
    </source>
</evidence>
<dbReference type="PANTHER" id="PTHR24049:SF35">
    <property type="entry name" value="EGF-LIKE DOMAIN-CONTAINING PROTEIN"/>
    <property type="match status" value="1"/>
</dbReference>
<dbReference type="InterPro" id="IPR001881">
    <property type="entry name" value="EGF-like_Ca-bd_dom"/>
</dbReference>
<keyword evidence="9" id="KW-1185">Reference proteome</keyword>
<feature type="domain" description="EGF-like" evidence="7">
    <location>
        <begin position="610"/>
        <end position="646"/>
    </location>
</feature>
<dbReference type="InterPro" id="IPR011641">
    <property type="entry name" value="Tyr-kin_ephrin_A/B_rcpt-like"/>
</dbReference>
<evidence type="ECO:0000256" key="2">
    <source>
        <dbReference type="ARBA" id="ARBA00022737"/>
    </source>
</evidence>
<gene>
    <name evidence="10" type="primary">LOC106458740</name>
</gene>
<dbReference type="InterPro" id="IPR035976">
    <property type="entry name" value="Sushi/SCR/CCP_sf"/>
</dbReference>
<dbReference type="Gene3D" id="2.10.50.10">
    <property type="entry name" value="Tumor Necrosis Factor Receptor, subunit A, domain 2"/>
    <property type="match status" value="1"/>
</dbReference>
<dbReference type="Proteomes" id="UP000694941">
    <property type="component" value="Unplaced"/>
</dbReference>
<dbReference type="SUPFAM" id="SSF57184">
    <property type="entry name" value="Growth factor receptor domain"/>
    <property type="match status" value="1"/>
</dbReference>
<reference evidence="10" key="1">
    <citation type="submission" date="2025-08" db="UniProtKB">
        <authorList>
            <consortium name="RefSeq"/>
        </authorList>
    </citation>
    <scope>IDENTIFICATION</scope>
    <source>
        <tissue evidence="10">Muscle</tissue>
    </source>
</reference>
<keyword evidence="1 4" id="KW-0245">EGF-like domain</keyword>